<accession>A0A7Y0HXN2</accession>
<protein>
    <submittedName>
        <fullName evidence="1">Uncharacterized protein</fullName>
    </submittedName>
</protein>
<keyword evidence="2" id="KW-1185">Reference proteome</keyword>
<dbReference type="AlphaFoldDB" id="A0A7Y0HXN2"/>
<comment type="caution">
    <text evidence="1">The sequence shown here is derived from an EMBL/GenBank/DDBJ whole genome shotgun (WGS) entry which is preliminary data.</text>
</comment>
<dbReference type="Proteomes" id="UP000543419">
    <property type="component" value="Unassembled WGS sequence"/>
</dbReference>
<evidence type="ECO:0000313" key="1">
    <source>
        <dbReference type="EMBL" id="NMM98868.1"/>
    </source>
</evidence>
<organism evidence="1 2">
    <name type="scientific">Bifidobacterium olomucense</name>
    <dbReference type="NCBI Taxonomy" id="2675324"/>
    <lineage>
        <taxon>Bacteria</taxon>
        <taxon>Bacillati</taxon>
        <taxon>Actinomycetota</taxon>
        <taxon>Actinomycetes</taxon>
        <taxon>Bifidobacteriales</taxon>
        <taxon>Bifidobacteriaceae</taxon>
        <taxon>Bifidobacterium</taxon>
    </lineage>
</organism>
<evidence type="ECO:0000313" key="2">
    <source>
        <dbReference type="Proteomes" id="UP000543419"/>
    </source>
</evidence>
<proteinExistence type="predicted"/>
<name>A0A7Y0HXN2_9BIFI</name>
<dbReference type="EMBL" id="JAAIIG010000009">
    <property type="protein sequence ID" value="NMM98868.1"/>
    <property type="molecule type" value="Genomic_DNA"/>
</dbReference>
<sequence length="266" mass="29367">METRDNVTCCATHRGDPDTSCPDCCAVFNAFKNHDRSVLRHPNIPTQCPTCNAYLKQLGENRCARRSSVYRNTSYEISGRRRPKAIATFIDSEERLFRVHAKNILDRHIQAGTFEELAKTIEAGCKAQANAPSCSDVLDKCKDLGNEDNREAVIEWLVSIILGNVTYRDWETFNSMFRAGIPAITSHAKALYAVPPLAWIIAVILALAEQRRLTEKQHTAANKATAILPTATLLIVASILAPRAPQGYPASGYSNRAVAAREHCSA</sequence>
<gene>
    <name evidence="1" type="ORF">G1C97_1826</name>
</gene>
<reference evidence="1 2" key="1">
    <citation type="submission" date="2020-02" db="EMBL/GenBank/DDBJ databases">
        <title>Characterization of phylogenetic diversity of novel bifidobacterial species isolated in Czech ZOOs.</title>
        <authorList>
            <person name="Lugli G.A."/>
            <person name="Vera N.B."/>
            <person name="Ventura M."/>
        </authorList>
    </citation>
    <scope>NUCLEOTIDE SEQUENCE [LARGE SCALE GENOMIC DNA]</scope>
    <source>
        <strain evidence="1 2">DSM 109959</strain>
    </source>
</reference>